<feature type="region of interest" description="Disordered" evidence="1">
    <location>
        <begin position="1"/>
        <end position="30"/>
    </location>
</feature>
<evidence type="ECO:0000313" key="3">
    <source>
        <dbReference type="EMBL" id="KAE9093917.1"/>
    </source>
</evidence>
<dbReference type="EMBL" id="QXGF01001392">
    <property type="protein sequence ID" value="KAE8930343.1"/>
    <property type="molecule type" value="Genomic_DNA"/>
</dbReference>
<reference evidence="2 4" key="1">
    <citation type="submission" date="2018-08" db="EMBL/GenBank/DDBJ databases">
        <title>Genomic investigation of the strawberry pathogen Phytophthora fragariae indicates pathogenicity is determined by transcriptional variation in three key races.</title>
        <authorList>
            <person name="Adams T.M."/>
            <person name="Armitage A.D."/>
            <person name="Sobczyk M.K."/>
            <person name="Bates H.J."/>
            <person name="Dunwell J.M."/>
            <person name="Nellist C.F."/>
            <person name="Harrison R.J."/>
        </authorList>
    </citation>
    <scope>NUCLEOTIDE SEQUENCE [LARGE SCALE GENOMIC DNA]</scope>
    <source>
        <strain evidence="2 4">NOV-9</strain>
        <strain evidence="3 5">ONT-3</strain>
    </source>
</reference>
<sequence>MTAEGERIRKARQRGRSSPTRADLPPNPRHGTSWEFIYAGGDDAVFTVTTGFDVATFHFLLELITDVWDRVAIPRHDVDIDGLSRPSRPPLAHTGALGRSHHFT</sequence>
<organism evidence="2 4">
    <name type="scientific">Phytophthora fragariae</name>
    <dbReference type="NCBI Taxonomy" id="53985"/>
    <lineage>
        <taxon>Eukaryota</taxon>
        <taxon>Sar</taxon>
        <taxon>Stramenopiles</taxon>
        <taxon>Oomycota</taxon>
        <taxon>Peronosporomycetes</taxon>
        <taxon>Peronosporales</taxon>
        <taxon>Peronosporaceae</taxon>
        <taxon>Phytophthora</taxon>
    </lineage>
</organism>
<evidence type="ECO:0000313" key="5">
    <source>
        <dbReference type="Proteomes" id="UP000488956"/>
    </source>
</evidence>
<feature type="region of interest" description="Disordered" evidence="1">
    <location>
        <begin position="79"/>
        <end position="104"/>
    </location>
</feature>
<proteinExistence type="predicted"/>
<evidence type="ECO:0000256" key="1">
    <source>
        <dbReference type="SAM" id="MobiDB-lite"/>
    </source>
</evidence>
<dbReference type="Proteomes" id="UP000488956">
    <property type="component" value="Unassembled WGS sequence"/>
</dbReference>
<protein>
    <submittedName>
        <fullName evidence="2">Uncharacterized protein</fullName>
    </submittedName>
</protein>
<dbReference type="AlphaFoldDB" id="A0A6A3ECR5"/>
<dbReference type="EMBL" id="QXFX01001240">
    <property type="protein sequence ID" value="KAE9093917.1"/>
    <property type="molecule type" value="Genomic_DNA"/>
</dbReference>
<gene>
    <name evidence="2" type="ORF">PF009_g19564</name>
    <name evidence="3" type="ORF">PF010_g17298</name>
</gene>
<evidence type="ECO:0000313" key="2">
    <source>
        <dbReference type="EMBL" id="KAE8930343.1"/>
    </source>
</evidence>
<accession>A0A6A3ECR5</accession>
<dbReference type="Proteomes" id="UP000429523">
    <property type="component" value="Unassembled WGS sequence"/>
</dbReference>
<evidence type="ECO:0000313" key="4">
    <source>
        <dbReference type="Proteomes" id="UP000429523"/>
    </source>
</evidence>
<name>A0A6A3ECR5_9STRA</name>
<comment type="caution">
    <text evidence="2">The sequence shown here is derived from an EMBL/GenBank/DDBJ whole genome shotgun (WGS) entry which is preliminary data.</text>
</comment>